<comment type="caution">
    <text evidence="3">The sequence shown here is derived from an EMBL/GenBank/DDBJ whole genome shotgun (WGS) entry which is preliminary data.</text>
</comment>
<dbReference type="SUPFAM" id="SSF52540">
    <property type="entry name" value="P-loop containing nucleoside triphosphate hydrolases"/>
    <property type="match status" value="1"/>
</dbReference>
<dbReference type="PRINTS" id="PR00449">
    <property type="entry name" value="RASTRNSFRMNG"/>
</dbReference>
<dbReference type="SMART" id="SM00175">
    <property type="entry name" value="RAB"/>
    <property type="match status" value="1"/>
</dbReference>
<dbReference type="EMBL" id="CAJFCJ010000005">
    <property type="protein sequence ID" value="CAD5114708.1"/>
    <property type="molecule type" value="Genomic_DNA"/>
</dbReference>
<keyword evidence="4" id="KW-1185">Reference proteome</keyword>
<dbReference type="GO" id="GO:0005525">
    <property type="term" value="F:GTP binding"/>
    <property type="evidence" value="ECO:0007669"/>
    <property type="project" value="UniProtKB-KW"/>
</dbReference>
<name>A0A7I8VHH0_9ANNE</name>
<dbReference type="Proteomes" id="UP000549394">
    <property type="component" value="Unassembled WGS sequence"/>
</dbReference>
<dbReference type="GO" id="GO:0003924">
    <property type="term" value="F:GTPase activity"/>
    <property type="evidence" value="ECO:0007669"/>
    <property type="project" value="InterPro"/>
</dbReference>
<dbReference type="Gene3D" id="3.40.50.300">
    <property type="entry name" value="P-loop containing nucleotide triphosphate hydrolases"/>
    <property type="match status" value="1"/>
</dbReference>
<keyword evidence="2" id="KW-0342">GTP-binding</keyword>
<accession>A0A7I8VHH0</accession>
<dbReference type="NCBIfam" id="TIGR00231">
    <property type="entry name" value="small_GTP"/>
    <property type="match status" value="1"/>
</dbReference>
<evidence type="ECO:0000256" key="2">
    <source>
        <dbReference type="ARBA" id="ARBA00023134"/>
    </source>
</evidence>
<evidence type="ECO:0000313" key="3">
    <source>
        <dbReference type="EMBL" id="CAD5114708.1"/>
    </source>
</evidence>
<organism evidence="3 4">
    <name type="scientific">Dimorphilus gyrociliatus</name>
    <dbReference type="NCBI Taxonomy" id="2664684"/>
    <lineage>
        <taxon>Eukaryota</taxon>
        <taxon>Metazoa</taxon>
        <taxon>Spiralia</taxon>
        <taxon>Lophotrochozoa</taxon>
        <taxon>Annelida</taxon>
        <taxon>Polychaeta</taxon>
        <taxon>Polychaeta incertae sedis</taxon>
        <taxon>Dinophilidae</taxon>
        <taxon>Dimorphilus</taxon>
    </lineage>
</organism>
<dbReference type="SMART" id="SM00173">
    <property type="entry name" value="RAS"/>
    <property type="match status" value="1"/>
</dbReference>
<dbReference type="AlphaFoldDB" id="A0A7I8VHH0"/>
<keyword evidence="1" id="KW-0547">Nucleotide-binding</keyword>
<evidence type="ECO:0000313" key="4">
    <source>
        <dbReference type="Proteomes" id="UP000549394"/>
    </source>
</evidence>
<dbReference type="PROSITE" id="PS51421">
    <property type="entry name" value="RAS"/>
    <property type="match status" value="1"/>
</dbReference>
<dbReference type="PANTHER" id="PTHR47977">
    <property type="entry name" value="RAS-RELATED PROTEIN RAB"/>
    <property type="match status" value="1"/>
</dbReference>
<dbReference type="SMART" id="SM00174">
    <property type="entry name" value="RHO"/>
    <property type="match status" value="1"/>
</dbReference>
<dbReference type="InterPro" id="IPR005225">
    <property type="entry name" value="Small_GTP-bd"/>
</dbReference>
<dbReference type="PROSITE" id="PS51419">
    <property type="entry name" value="RAB"/>
    <property type="match status" value="1"/>
</dbReference>
<dbReference type="CDD" id="cd00154">
    <property type="entry name" value="Rab"/>
    <property type="match status" value="1"/>
</dbReference>
<dbReference type="InterPro" id="IPR001806">
    <property type="entry name" value="Small_GTPase"/>
</dbReference>
<protein>
    <submittedName>
        <fullName evidence="3">DgyrCDS3751</fullName>
    </submittedName>
</protein>
<dbReference type="InterPro" id="IPR050227">
    <property type="entry name" value="Rab"/>
</dbReference>
<reference evidence="3 4" key="1">
    <citation type="submission" date="2020-08" db="EMBL/GenBank/DDBJ databases">
        <authorList>
            <person name="Hejnol A."/>
        </authorList>
    </citation>
    <scope>NUCLEOTIDE SEQUENCE [LARGE SCALE GENOMIC DNA]</scope>
</reference>
<gene>
    <name evidence="3" type="ORF">DGYR_LOCUS3533</name>
</gene>
<sequence length="201" mass="23040">MENSDLRLNIVMLGDTNVGKSCLLTRFIKQRFIEKIPFKAIEYQTIPLISFNKVVTLQIWNFMGNKDYQKTIPSHYYSKADGFIVVYDITSDQSFLNARTLWMSQVLKNAQYSYKVLVGNKCDLTINRSVSQLTAKQFSEIVGVENIETSAKSGMNVENLFLSLVDKITEKKLCNIGNDETDIVQFSSDKSKLLPRQTRRL</sequence>
<dbReference type="FunFam" id="3.40.50.300:FF:001447">
    <property type="entry name" value="Ras-related protein Rab-1B"/>
    <property type="match status" value="1"/>
</dbReference>
<dbReference type="Pfam" id="PF00071">
    <property type="entry name" value="Ras"/>
    <property type="match status" value="1"/>
</dbReference>
<evidence type="ECO:0000256" key="1">
    <source>
        <dbReference type="ARBA" id="ARBA00022741"/>
    </source>
</evidence>
<proteinExistence type="predicted"/>
<dbReference type="InterPro" id="IPR027417">
    <property type="entry name" value="P-loop_NTPase"/>
</dbReference>